<evidence type="ECO:0008006" key="4">
    <source>
        <dbReference type="Google" id="ProtNLM"/>
    </source>
</evidence>
<dbReference type="EMBL" id="QQTP01000034">
    <property type="protein sequence ID" value="RDJ19644.1"/>
    <property type="molecule type" value="Genomic_DNA"/>
</dbReference>
<feature type="transmembrane region" description="Helical" evidence="1">
    <location>
        <begin position="37"/>
        <end position="56"/>
    </location>
</feature>
<dbReference type="AlphaFoldDB" id="A0A370KXC3"/>
<keyword evidence="1" id="KW-0472">Membrane</keyword>
<keyword evidence="1" id="KW-1133">Transmembrane helix</keyword>
<feature type="transmembrane region" description="Helical" evidence="1">
    <location>
        <begin position="97"/>
        <end position="118"/>
    </location>
</feature>
<sequence length="121" mass="12856">MSPSAPLFLRLAPVLALLGMCLGIVMGISQDHRLQTLHAHVNLIGWVSMFLAGLYYRLVPAADGRLAYWHFGLATLGLASLGTGLAGLAFGERSFEPFAVVGSLLTIAAMAVFAWIVARTS</sequence>
<dbReference type="OrthoDB" id="9808748at2"/>
<dbReference type="RefSeq" id="WP_114832846.1">
    <property type="nucleotide sequence ID" value="NZ_QQTO01000020.1"/>
</dbReference>
<protein>
    <recommendedName>
        <fullName evidence="4">Cytochrome-c oxidase</fullName>
    </recommendedName>
</protein>
<evidence type="ECO:0000313" key="2">
    <source>
        <dbReference type="EMBL" id="RDJ19644.1"/>
    </source>
</evidence>
<keyword evidence="1" id="KW-0812">Transmembrane</keyword>
<name>A0A370KXC3_9HYPH</name>
<comment type="caution">
    <text evidence="2">The sequence shown here is derived from an EMBL/GenBank/DDBJ whole genome shotgun (WGS) entry which is preliminary data.</text>
</comment>
<accession>A0A370KXC3</accession>
<dbReference type="SUPFAM" id="SSF81442">
    <property type="entry name" value="Cytochrome c oxidase subunit I-like"/>
    <property type="match status" value="1"/>
</dbReference>
<keyword evidence="3" id="KW-1185">Reference proteome</keyword>
<evidence type="ECO:0000313" key="3">
    <source>
        <dbReference type="Proteomes" id="UP000255207"/>
    </source>
</evidence>
<dbReference type="Proteomes" id="UP000255207">
    <property type="component" value="Unassembled WGS sequence"/>
</dbReference>
<dbReference type="InterPro" id="IPR036927">
    <property type="entry name" value="Cyt_c_oxase-like_su1_sf"/>
</dbReference>
<organism evidence="2 3">
    <name type="scientific">Bosea caraganae</name>
    <dbReference type="NCBI Taxonomy" id="2763117"/>
    <lineage>
        <taxon>Bacteria</taxon>
        <taxon>Pseudomonadati</taxon>
        <taxon>Pseudomonadota</taxon>
        <taxon>Alphaproteobacteria</taxon>
        <taxon>Hyphomicrobiales</taxon>
        <taxon>Boseaceae</taxon>
        <taxon>Bosea</taxon>
    </lineage>
</organism>
<dbReference type="Gene3D" id="1.20.210.10">
    <property type="entry name" value="Cytochrome c oxidase-like, subunit I domain"/>
    <property type="match status" value="1"/>
</dbReference>
<feature type="transmembrane region" description="Helical" evidence="1">
    <location>
        <begin position="68"/>
        <end position="91"/>
    </location>
</feature>
<proteinExistence type="predicted"/>
<reference evidence="3" key="1">
    <citation type="submission" date="2018-07" db="EMBL/GenBank/DDBJ databases">
        <authorList>
            <person name="Safronova V.I."/>
            <person name="Chirak E.R."/>
            <person name="Sazanova A.L."/>
        </authorList>
    </citation>
    <scope>NUCLEOTIDE SEQUENCE [LARGE SCALE GENOMIC DNA]</scope>
    <source>
        <strain evidence="3">RCAM04685</strain>
    </source>
</reference>
<gene>
    <name evidence="2" type="ORF">DWE98_28720</name>
</gene>
<evidence type="ECO:0000256" key="1">
    <source>
        <dbReference type="SAM" id="Phobius"/>
    </source>
</evidence>